<organism evidence="4 5">
    <name type="scientific">Parapedobacter indicus</name>
    <dbReference type="NCBI Taxonomy" id="1477437"/>
    <lineage>
        <taxon>Bacteria</taxon>
        <taxon>Pseudomonadati</taxon>
        <taxon>Bacteroidota</taxon>
        <taxon>Sphingobacteriia</taxon>
        <taxon>Sphingobacteriales</taxon>
        <taxon>Sphingobacteriaceae</taxon>
        <taxon>Parapedobacter</taxon>
    </lineage>
</organism>
<dbReference type="SUPFAM" id="SSF53474">
    <property type="entry name" value="alpha/beta-Hydrolases"/>
    <property type="match status" value="1"/>
</dbReference>
<gene>
    <name evidence="4" type="ORF">SAMN05444682_108157</name>
</gene>
<evidence type="ECO:0008006" key="6">
    <source>
        <dbReference type="Google" id="ProtNLM"/>
    </source>
</evidence>
<reference evidence="4 5" key="1">
    <citation type="submission" date="2016-10" db="EMBL/GenBank/DDBJ databases">
        <authorList>
            <person name="de Groot N.N."/>
        </authorList>
    </citation>
    <scope>NUCLEOTIDE SEQUENCE [LARGE SCALE GENOMIC DNA]</scope>
    <source>
        <strain evidence="4 5">RK1</strain>
    </source>
</reference>
<dbReference type="Proteomes" id="UP000198670">
    <property type="component" value="Unassembled WGS sequence"/>
</dbReference>
<dbReference type="GO" id="GO:0016788">
    <property type="term" value="F:hydrolase activity, acting on ester bonds"/>
    <property type="evidence" value="ECO:0007669"/>
    <property type="project" value="TreeGrafter"/>
</dbReference>
<sequence length="284" mass="32399">MKNKTLLLWLLLSPIASMAQLNQPINYQTTTRQYYSATVQDTFTVSVQLPKDYHSNTDTHYPIAVLLDGDFYFPSMAPLVKQYEMTGLLPPMILVGIGYGDFQKMDSLRVRDFLYPKALESDEMEAPGGGINFYNFITTELLPQMETELRVDSAQRTLLGHSFGGYFALAALLQQAKADKTIFSNIVAASPTLWYHNFYLNELPDELTHHKSDRRLNIVLTAGSLENSDWTIDPIYKLTIAFKNQDIKRLYLDTFIYNSLDHMDTGQLSFIKGLQSFYSPQVTQ</sequence>
<evidence type="ECO:0000256" key="2">
    <source>
        <dbReference type="ARBA" id="ARBA00022801"/>
    </source>
</evidence>
<name>A0A1I3PU02_9SPHI</name>
<dbReference type="PANTHER" id="PTHR40841:SF2">
    <property type="entry name" value="SIDEROPHORE-DEGRADING ESTERASE (EUROFUNG)"/>
    <property type="match status" value="1"/>
</dbReference>
<dbReference type="Pfam" id="PF00756">
    <property type="entry name" value="Esterase"/>
    <property type="match status" value="1"/>
</dbReference>
<dbReference type="Gene3D" id="3.40.50.1820">
    <property type="entry name" value="alpha/beta hydrolase"/>
    <property type="match status" value="1"/>
</dbReference>
<dbReference type="AlphaFoldDB" id="A0A1I3PU02"/>
<evidence type="ECO:0000256" key="3">
    <source>
        <dbReference type="SAM" id="SignalP"/>
    </source>
</evidence>
<evidence type="ECO:0000313" key="4">
    <source>
        <dbReference type="EMBL" id="SFJ24852.1"/>
    </source>
</evidence>
<comment type="similarity">
    <text evidence="1">Belongs to the esterase D family.</text>
</comment>
<dbReference type="OrthoDB" id="9784036at2"/>
<keyword evidence="3" id="KW-0732">Signal</keyword>
<feature type="chain" id="PRO_5011578203" description="Esterase" evidence="3">
    <location>
        <begin position="20"/>
        <end position="284"/>
    </location>
</feature>
<dbReference type="InterPro" id="IPR052558">
    <property type="entry name" value="Siderophore_Hydrolase_D"/>
</dbReference>
<protein>
    <recommendedName>
        <fullName evidence="6">Esterase</fullName>
    </recommendedName>
</protein>
<proteinExistence type="inferred from homology"/>
<feature type="signal peptide" evidence="3">
    <location>
        <begin position="1"/>
        <end position="19"/>
    </location>
</feature>
<dbReference type="EMBL" id="FOQO01000008">
    <property type="protein sequence ID" value="SFJ24852.1"/>
    <property type="molecule type" value="Genomic_DNA"/>
</dbReference>
<dbReference type="RefSeq" id="WP_090628689.1">
    <property type="nucleotide sequence ID" value="NZ_FOQO01000008.1"/>
</dbReference>
<dbReference type="PANTHER" id="PTHR40841">
    <property type="entry name" value="SIDEROPHORE TRIACETYLFUSARININE C ESTERASE"/>
    <property type="match status" value="1"/>
</dbReference>
<accession>A0A1I3PU02</accession>
<keyword evidence="2" id="KW-0378">Hydrolase</keyword>
<evidence type="ECO:0000256" key="1">
    <source>
        <dbReference type="ARBA" id="ARBA00005622"/>
    </source>
</evidence>
<dbReference type="InterPro" id="IPR000801">
    <property type="entry name" value="Esterase-like"/>
</dbReference>
<keyword evidence="5" id="KW-1185">Reference proteome</keyword>
<evidence type="ECO:0000313" key="5">
    <source>
        <dbReference type="Proteomes" id="UP000198670"/>
    </source>
</evidence>
<dbReference type="STRING" id="1477437.SAMN05444682_108157"/>
<dbReference type="InterPro" id="IPR029058">
    <property type="entry name" value="AB_hydrolase_fold"/>
</dbReference>